<dbReference type="Pfam" id="PF13455">
    <property type="entry name" value="MUG113"/>
    <property type="match status" value="1"/>
</dbReference>
<evidence type="ECO:0000313" key="3">
    <source>
        <dbReference type="Proteomes" id="UP000000547"/>
    </source>
</evidence>
<dbReference type="KEGG" id="cps:CPS_1416"/>
<dbReference type="AlphaFoldDB" id="Q485V6"/>
<dbReference type="SMART" id="SM00974">
    <property type="entry name" value="T5orf172"/>
    <property type="match status" value="1"/>
</dbReference>
<evidence type="ECO:0000313" key="2">
    <source>
        <dbReference type="EMBL" id="AAZ28227.1"/>
    </source>
</evidence>
<name>Q485V6_COLP3</name>
<organism evidence="2 3">
    <name type="scientific">Colwellia psychrerythraea (strain 34H / ATCC BAA-681)</name>
    <name type="common">Vibrio psychroerythus</name>
    <dbReference type="NCBI Taxonomy" id="167879"/>
    <lineage>
        <taxon>Bacteria</taxon>
        <taxon>Pseudomonadati</taxon>
        <taxon>Pseudomonadota</taxon>
        <taxon>Gammaproteobacteria</taxon>
        <taxon>Alteromonadales</taxon>
        <taxon>Colwelliaceae</taxon>
        <taxon>Colwellia</taxon>
    </lineage>
</organism>
<dbReference type="HOGENOM" id="CLU_150520_0_0_6"/>
<protein>
    <recommendedName>
        <fullName evidence="1">Bacteriophage T5 Orf172 DNA-binding domain-containing protein</fullName>
    </recommendedName>
</protein>
<accession>Q485V6</accession>
<reference evidence="2" key="1">
    <citation type="journal article" date="2005" name="Proc. Natl. Acad. Sci. U.S.A.">
        <title>The psychrophilic lifestyle as revealed by the genome sequence of Colwellia psychrerythraea 34H through genomic and proteomic analyses.</title>
        <authorList>
            <person name="Methe B.A."/>
            <person name="Nelson K.E."/>
            <person name="Deming J.W."/>
            <person name="Momen B."/>
            <person name="Melamud E."/>
            <person name="Zhang X."/>
            <person name="Moult J."/>
            <person name="Madupu R."/>
            <person name="Nelson W.C."/>
            <person name="Dodson R.J."/>
            <person name="Brinkac L.M."/>
            <person name="Daugherty S.C."/>
            <person name="Durkin A.S."/>
            <person name="DeBoy R.T."/>
            <person name="Kolonay J.F."/>
            <person name="Sullivan S.A."/>
            <person name="Zhou L."/>
            <person name="Davidsen T.M."/>
            <person name="Wu M."/>
            <person name="Huston A.L."/>
            <person name="Lewis M."/>
            <person name="Weaver B."/>
            <person name="Weidman J.F."/>
            <person name="Khouri H."/>
            <person name="Utterback T.R."/>
            <person name="Feldblyum T.V."/>
            <person name="Fraser C.M."/>
        </authorList>
    </citation>
    <scope>NUCLEOTIDE SEQUENCE [LARGE SCALE GENOMIC DNA]</scope>
    <source>
        <strain evidence="2">34H</strain>
    </source>
</reference>
<dbReference type="EMBL" id="CP000083">
    <property type="protein sequence ID" value="AAZ28227.1"/>
    <property type="molecule type" value="Genomic_DNA"/>
</dbReference>
<evidence type="ECO:0000259" key="1">
    <source>
        <dbReference type="SMART" id="SM00974"/>
    </source>
</evidence>
<dbReference type="Proteomes" id="UP000000547">
    <property type="component" value="Chromosome"/>
</dbReference>
<proteinExistence type="predicted"/>
<feature type="domain" description="Bacteriophage T5 Orf172 DNA-binding" evidence="1">
    <location>
        <begin position="57"/>
        <end position="133"/>
    </location>
</feature>
<gene>
    <name evidence="2" type="ordered locus">CPS_1416</name>
</gene>
<dbReference type="InterPro" id="IPR018306">
    <property type="entry name" value="Phage_T5_Orf172_DNA-bd"/>
</dbReference>
<sequence length="143" mass="16243">MHNYSYVLKIGYNNRSKCRALLKIIGSIYPMKNTENTTDTTTEKDIALGNVYVMTHSFFSDVVKIGCTTEDPQEYAKSLSAKTIGEYSVAFSLQCNNPCKVKKQIKKYLDAQEYVNEFYQVSPDVAKKLLKRETLVIPSLSSF</sequence>